<dbReference type="Pfam" id="PF06250">
    <property type="entry name" value="YhcG_C"/>
    <property type="match status" value="1"/>
</dbReference>
<evidence type="ECO:0000313" key="2">
    <source>
        <dbReference type="EMBL" id="MBB3840117.1"/>
    </source>
</evidence>
<dbReference type="InterPro" id="IPR011856">
    <property type="entry name" value="tRNA_endonuc-like_dom_sf"/>
</dbReference>
<dbReference type="Proteomes" id="UP000541352">
    <property type="component" value="Unassembled WGS sequence"/>
</dbReference>
<dbReference type="RefSeq" id="WP_183976888.1">
    <property type="nucleotide sequence ID" value="NZ_JACIBY010000009.1"/>
</dbReference>
<keyword evidence="3" id="KW-1185">Reference proteome</keyword>
<dbReference type="AlphaFoldDB" id="A0A7W5ZR50"/>
<evidence type="ECO:0000259" key="1">
    <source>
        <dbReference type="Pfam" id="PF06250"/>
    </source>
</evidence>
<evidence type="ECO:0000313" key="3">
    <source>
        <dbReference type="Proteomes" id="UP000541352"/>
    </source>
</evidence>
<sequence>MLLKTNTCSTTSIWAASAVETDDERVVEKGIVNSIKEFIMKMGKGFSFIGNQHRLVVDEDEFFIDLLFYNRILKCLRSAEAVAFELKKGKFRPQDAGQLNFYLNVLNDTERQPDENPAIGIVLCKEKNEKTVEYAFQQISNPMGVAVY</sequence>
<dbReference type="PANTHER" id="PTHR30547">
    <property type="entry name" value="UNCHARACTERIZED PROTEIN YHCG-RELATED"/>
    <property type="match status" value="1"/>
</dbReference>
<dbReference type="EMBL" id="JACIBY010000009">
    <property type="protein sequence ID" value="MBB3840117.1"/>
    <property type="molecule type" value="Genomic_DNA"/>
</dbReference>
<feature type="domain" description="YhcG PDDEXK nuclease" evidence="1">
    <location>
        <begin position="22"/>
        <end position="148"/>
    </location>
</feature>
<dbReference type="InterPro" id="IPR053148">
    <property type="entry name" value="PD-DEXK-like_domain"/>
</dbReference>
<protein>
    <recommendedName>
        <fullName evidence="1">YhcG PDDEXK nuclease domain-containing protein</fullName>
    </recommendedName>
</protein>
<accession>A0A7W5ZR50</accession>
<dbReference type="Gene3D" id="3.40.1350.10">
    <property type="match status" value="1"/>
</dbReference>
<organism evidence="2 3">
    <name type="scientific">Runella defluvii</name>
    <dbReference type="NCBI Taxonomy" id="370973"/>
    <lineage>
        <taxon>Bacteria</taxon>
        <taxon>Pseudomonadati</taxon>
        <taxon>Bacteroidota</taxon>
        <taxon>Cytophagia</taxon>
        <taxon>Cytophagales</taxon>
        <taxon>Spirosomataceae</taxon>
        <taxon>Runella</taxon>
    </lineage>
</organism>
<proteinExistence type="predicted"/>
<name>A0A7W5ZR50_9BACT</name>
<dbReference type="GO" id="GO:0003676">
    <property type="term" value="F:nucleic acid binding"/>
    <property type="evidence" value="ECO:0007669"/>
    <property type="project" value="InterPro"/>
</dbReference>
<comment type="caution">
    <text evidence="2">The sequence shown here is derived from an EMBL/GenBank/DDBJ whole genome shotgun (WGS) entry which is preliminary data.</text>
</comment>
<dbReference type="PANTHER" id="PTHR30547:SF0">
    <property type="entry name" value="BLR8175 PROTEIN"/>
    <property type="match status" value="1"/>
</dbReference>
<dbReference type="InterPro" id="IPR009362">
    <property type="entry name" value="YhcG_C"/>
</dbReference>
<gene>
    <name evidence="2" type="ORF">FHS57_004130</name>
</gene>
<reference evidence="2 3" key="1">
    <citation type="submission" date="2020-08" db="EMBL/GenBank/DDBJ databases">
        <title>Genomic Encyclopedia of Type Strains, Phase IV (KMG-IV): sequencing the most valuable type-strain genomes for metagenomic binning, comparative biology and taxonomic classification.</title>
        <authorList>
            <person name="Goeker M."/>
        </authorList>
    </citation>
    <scope>NUCLEOTIDE SEQUENCE [LARGE SCALE GENOMIC DNA]</scope>
    <source>
        <strain evidence="2 3">DSM 17976</strain>
    </source>
</reference>